<dbReference type="InterPro" id="IPR018078">
    <property type="entry name" value="DNA-binding_RecF_CS"/>
</dbReference>
<evidence type="ECO:0000256" key="2">
    <source>
        <dbReference type="ARBA" id="ARBA00008016"/>
    </source>
</evidence>
<evidence type="ECO:0000259" key="11">
    <source>
        <dbReference type="Pfam" id="PF02463"/>
    </source>
</evidence>
<evidence type="ECO:0000256" key="7">
    <source>
        <dbReference type="ARBA" id="ARBA00022840"/>
    </source>
</evidence>
<protein>
    <recommendedName>
        <fullName evidence="3 9">DNA replication and repair protein RecF</fullName>
    </recommendedName>
</protein>
<dbReference type="InterPro" id="IPR042174">
    <property type="entry name" value="RecF_2"/>
</dbReference>
<sequence>MATTNAVNGFSHLTLTAFRGFRDFTLEIEARSLVFTGPNGGGKTNLLEAISFLAPGSGLRSASLREVDCRLPANNGTGLGGSGARAWAVHARYQGRQGEYRLGTGRDPKEELGAEEANGRDRRLCRIEGSTAKTQAAFAEILSILWLTPSMDRIFVERTSARRRFMDRLATGLHPEHPSRVSAYEQAMRDRARILRGDGPAMDRIERDRWLGGLEAEMAAQAVAIAASRLETAEALNAAMAEAVGPFPRADLAIDGAVEQSLRDRSALQAEDLLRERLASARDGDAASGITQWGSHRSDLAVSFHGKVLGGAALDAASASTGEQKALLISILLSQARLQRARRGEAPVLLLDEVAAHLDPERRKHLYAEVLALESQAWFTGTEADLFRPLREAAQFFTLRDARALRDVA</sequence>
<comment type="subcellular location">
    <subcellularLocation>
        <location evidence="1 9 10">Cytoplasm</location>
    </subcellularLocation>
</comment>
<keyword evidence="4 9" id="KW-0963">Cytoplasm</keyword>
<keyword evidence="5 9" id="KW-0235">DNA replication</keyword>
<reference evidence="13" key="1">
    <citation type="submission" date="2023-08" db="EMBL/GenBank/DDBJ databases">
        <title>Rhodospirillaceae gen. nov., a novel taxon isolated from the Yangtze River Yuezi River estuary sludge.</title>
        <authorList>
            <person name="Ruan L."/>
        </authorList>
    </citation>
    <scope>NUCLEOTIDE SEQUENCE [LARGE SCALE GENOMIC DNA]</scope>
    <source>
        <strain evidence="13">R-7</strain>
    </source>
</reference>
<keyword evidence="9 10" id="KW-0227">DNA damage</keyword>
<dbReference type="Gene3D" id="3.40.50.300">
    <property type="entry name" value="P-loop containing nucleotide triphosphate hydrolases"/>
    <property type="match status" value="1"/>
</dbReference>
<dbReference type="NCBIfam" id="TIGR00611">
    <property type="entry name" value="recf"/>
    <property type="match status" value="1"/>
</dbReference>
<dbReference type="RefSeq" id="WP_379954883.1">
    <property type="nucleotide sequence ID" value="NZ_JAUYVI010000002.1"/>
</dbReference>
<comment type="caution">
    <text evidence="12">The sequence shown here is derived from an EMBL/GenBank/DDBJ whole genome shotgun (WGS) entry which is preliminary data.</text>
</comment>
<keyword evidence="9 10" id="KW-0742">SOS response</keyword>
<dbReference type="Pfam" id="PF02463">
    <property type="entry name" value="SMC_N"/>
    <property type="match status" value="1"/>
</dbReference>
<dbReference type="HAMAP" id="MF_00365">
    <property type="entry name" value="RecF"/>
    <property type="match status" value="1"/>
</dbReference>
<keyword evidence="9 10" id="KW-0234">DNA repair</keyword>
<keyword evidence="7 9" id="KW-0067">ATP-binding</keyword>
<evidence type="ECO:0000313" key="12">
    <source>
        <dbReference type="EMBL" id="MDQ7247482.1"/>
    </source>
</evidence>
<evidence type="ECO:0000256" key="4">
    <source>
        <dbReference type="ARBA" id="ARBA00022490"/>
    </source>
</evidence>
<keyword evidence="13" id="KW-1185">Reference proteome</keyword>
<dbReference type="PROSITE" id="PS00618">
    <property type="entry name" value="RECF_2"/>
    <property type="match status" value="1"/>
</dbReference>
<dbReference type="Gene3D" id="1.20.1050.90">
    <property type="entry name" value="RecF/RecN/SMC, N-terminal domain"/>
    <property type="match status" value="1"/>
</dbReference>
<evidence type="ECO:0000256" key="1">
    <source>
        <dbReference type="ARBA" id="ARBA00004496"/>
    </source>
</evidence>
<evidence type="ECO:0000256" key="5">
    <source>
        <dbReference type="ARBA" id="ARBA00022705"/>
    </source>
</evidence>
<dbReference type="SUPFAM" id="SSF52540">
    <property type="entry name" value="P-loop containing nucleoside triphosphate hydrolases"/>
    <property type="match status" value="1"/>
</dbReference>
<evidence type="ECO:0000256" key="10">
    <source>
        <dbReference type="RuleBase" id="RU000578"/>
    </source>
</evidence>
<name>A0ABU0YJV9_9PROT</name>
<comment type="similarity">
    <text evidence="2 9 10">Belongs to the RecF family.</text>
</comment>
<dbReference type="Proteomes" id="UP001230156">
    <property type="component" value="Unassembled WGS sequence"/>
</dbReference>
<feature type="binding site" evidence="9">
    <location>
        <begin position="37"/>
        <end position="44"/>
    </location>
    <ligand>
        <name>ATP</name>
        <dbReference type="ChEBI" id="CHEBI:30616"/>
    </ligand>
</feature>
<evidence type="ECO:0000256" key="3">
    <source>
        <dbReference type="ARBA" id="ARBA00020170"/>
    </source>
</evidence>
<feature type="domain" description="RecF/RecN/SMC N-terminal" evidence="11">
    <location>
        <begin position="12"/>
        <end position="373"/>
    </location>
</feature>
<evidence type="ECO:0000256" key="8">
    <source>
        <dbReference type="ARBA" id="ARBA00023125"/>
    </source>
</evidence>
<keyword evidence="8 9" id="KW-0238">DNA-binding</keyword>
<evidence type="ECO:0000256" key="9">
    <source>
        <dbReference type="HAMAP-Rule" id="MF_00365"/>
    </source>
</evidence>
<evidence type="ECO:0000256" key="6">
    <source>
        <dbReference type="ARBA" id="ARBA00022741"/>
    </source>
</evidence>
<organism evidence="12 13">
    <name type="scientific">Dongia sedimenti</name>
    <dbReference type="NCBI Taxonomy" id="3064282"/>
    <lineage>
        <taxon>Bacteria</taxon>
        <taxon>Pseudomonadati</taxon>
        <taxon>Pseudomonadota</taxon>
        <taxon>Alphaproteobacteria</taxon>
        <taxon>Rhodospirillales</taxon>
        <taxon>Dongiaceae</taxon>
        <taxon>Dongia</taxon>
    </lineage>
</organism>
<dbReference type="EMBL" id="JAUYVI010000002">
    <property type="protein sequence ID" value="MDQ7247482.1"/>
    <property type="molecule type" value="Genomic_DNA"/>
</dbReference>
<gene>
    <name evidence="9 12" type="primary">recF</name>
    <name evidence="12" type="ORF">Q8A70_07375</name>
</gene>
<comment type="function">
    <text evidence="9 10">The RecF protein is involved in DNA metabolism; it is required for DNA replication and normal SOS inducibility. RecF binds preferentially to single-stranded, linear DNA. It also seems to bind ATP.</text>
</comment>
<dbReference type="PANTHER" id="PTHR32182">
    <property type="entry name" value="DNA REPLICATION AND REPAIR PROTEIN RECF"/>
    <property type="match status" value="1"/>
</dbReference>
<accession>A0ABU0YJV9</accession>
<dbReference type="InterPro" id="IPR003395">
    <property type="entry name" value="RecF/RecN/SMC_N"/>
</dbReference>
<keyword evidence="6 9" id="KW-0547">Nucleotide-binding</keyword>
<dbReference type="PANTHER" id="PTHR32182:SF0">
    <property type="entry name" value="DNA REPLICATION AND REPAIR PROTEIN RECF"/>
    <property type="match status" value="1"/>
</dbReference>
<evidence type="ECO:0000313" key="13">
    <source>
        <dbReference type="Proteomes" id="UP001230156"/>
    </source>
</evidence>
<proteinExistence type="inferred from homology"/>
<dbReference type="InterPro" id="IPR001238">
    <property type="entry name" value="DNA-binding_RecF"/>
</dbReference>
<dbReference type="InterPro" id="IPR027417">
    <property type="entry name" value="P-loop_NTPase"/>
</dbReference>